<dbReference type="VEuPathDB" id="ToxoDB:TGVEG_244930"/>
<dbReference type="Proteomes" id="UP000002226">
    <property type="component" value="Unassembled WGS sequence"/>
</dbReference>
<accession>A0A125YV26</accession>
<evidence type="ECO:0000313" key="2">
    <source>
        <dbReference type="EMBL" id="ESS31754.1"/>
    </source>
</evidence>
<dbReference type="AlphaFoldDB" id="A0A125YV26"/>
<comment type="caution">
    <text evidence="2">The sequence shown here is derived from an EMBL/GenBank/DDBJ whole genome shotgun (WGS) entry which is preliminary data.</text>
</comment>
<proteinExistence type="predicted"/>
<feature type="region of interest" description="Disordered" evidence="1">
    <location>
        <begin position="1"/>
        <end position="28"/>
    </location>
</feature>
<gene>
    <name evidence="2" type="ORF">TGVEG_244930</name>
</gene>
<organism evidence="2 3">
    <name type="scientific">Toxoplasma gondii (strain ATCC 50861 / VEG)</name>
    <dbReference type="NCBI Taxonomy" id="432359"/>
    <lineage>
        <taxon>Eukaryota</taxon>
        <taxon>Sar</taxon>
        <taxon>Alveolata</taxon>
        <taxon>Apicomplexa</taxon>
        <taxon>Conoidasida</taxon>
        <taxon>Coccidia</taxon>
        <taxon>Eucoccidiorida</taxon>
        <taxon>Eimeriorina</taxon>
        <taxon>Sarcocystidae</taxon>
        <taxon>Toxoplasma</taxon>
    </lineage>
</organism>
<sequence>MVVRRSNSLTARITGNRGARPEGNGSTQHLMQMTGRRAARESFLAPNNCTTSSRVSRAKASVKQAKLGWRRITLRHSSLERRLMRAAWPVLEPDAAAGVESVL</sequence>
<evidence type="ECO:0000313" key="3">
    <source>
        <dbReference type="Proteomes" id="UP000002226"/>
    </source>
</evidence>
<name>A0A125YV26_TOXGV</name>
<feature type="compositionally biased region" description="Polar residues" evidence="1">
    <location>
        <begin position="1"/>
        <end position="13"/>
    </location>
</feature>
<reference evidence="2" key="1">
    <citation type="submission" date="2007-03" db="EMBL/GenBank/DDBJ databases">
        <authorList>
            <person name="Paulsen I."/>
        </authorList>
    </citation>
    <scope>NUCLEOTIDE SEQUENCE</scope>
    <source>
        <strain evidence="2">VEG</strain>
    </source>
</reference>
<dbReference type="EMBL" id="AAYL02000162">
    <property type="protein sequence ID" value="ESS31754.1"/>
    <property type="molecule type" value="Genomic_DNA"/>
</dbReference>
<keyword evidence="3" id="KW-1185">Reference proteome</keyword>
<evidence type="ECO:0000256" key="1">
    <source>
        <dbReference type="SAM" id="MobiDB-lite"/>
    </source>
</evidence>
<protein>
    <submittedName>
        <fullName evidence="2">Uncharacterized protein</fullName>
    </submittedName>
</protein>